<evidence type="ECO:0000256" key="2">
    <source>
        <dbReference type="ARBA" id="ARBA00022448"/>
    </source>
</evidence>
<reference evidence="8 9" key="1">
    <citation type="submission" date="2023-07" db="EMBL/GenBank/DDBJ databases">
        <title>Genomic Encyclopedia of Type Strains, Phase IV (KMG-IV): sequencing the most valuable type-strain genomes for metagenomic binning, comparative biology and taxonomic classification.</title>
        <authorList>
            <person name="Goeker M."/>
        </authorList>
    </citation>
    <scope>NUCLEOTIDE SEQUENCE [LARGE SCALE GENOMIC DNA]</scope>
    <source>
        <strain evidence="8 9">DSM 19619</strain>
    </source>
</reference>
<dbReference type="InterPro" id="IPR017871">
    <property type="entry name" value="ABC_transporter-like_CS"/>
</dbReference>
<keyword evidence="9" id="KW-1185">Reference proteome</keyword>
<name>A0ABU0J065_9HYPH</name>
<evidence type="ECO:0000256" key="1">
    <source>
        <dbReference type="ARBA" id="ARBA00005417"/>
    </source>
</evidence>
<proteinExistence type="inferred from homology"/>
<evidence type="ECO:0000256" key="4">
    <source>
        <dbReference type="ARBA" id="ARBA00022737"/>
    </source>
</evidence>
<dbReference type="InterPro" id="IPR003593">
    <property type="entry name" value="AAA+_ATPase"/>
</dbReference>
<gene>
    <name evidence="8" type="ORF">QO011_000659</name>
</gene>
<keyword evidence="4" id="KW-0677">Repeat</keyword>
<dbReference type="Proteomes" id="UP001242480">
    <property type="component" value="Unassembled WGS sequence"/>
</dbReference>
<evidence type="ECO:0000313" key="8">
    <source>
        <dbReference type="EMBL" id="MDQ0467664.1"/>
    </source>
</evidence>
<evidence type="ECO:0000256" key="5">
    <source>
        <dbReference type="ARBA" id="ARBA00022741"/>
    </source>
</evidence>
<dbReference type="Gene3D" id="3.40.50.300">
    <property type="entry name" value="P-loop containing nucleotide triphosphate hydrolases"/>
    <property type="match status" value="2"/>
</dbReference>
<dbReference type="InterPro" id="IPR003439">
    <property type="entry name" value="ABC_transporter-like_ATP-bd"/>
</dbReference>
<comment type="similarity">
    <text evidence="1">Belongs to the ABC transporter superfamily.</text>
</comment>
<dbReference type="PROSITE" id="PS50893">
    <property type="entry name" value="ABC_TRANSPORTER_2"/>
    <property type="match status" value="2"/>
</dbReference>
<dbReference type="PANTHER" id="PTHR43790">
    <property type="entry name" value="CARBOHYDRATE TRANSPORT ATP-BINDING PROTEIN MG119-RELATED"/>
    <property type="match status" value="1"/>
</dbReference>
<feature type="domain" description="ABC transporter" evidence="7">
    <location>
        <begin position="264"/>
        <end position="508"/>
    </location>
</feature>
<protein>
    <submittedName>
        <fullName evidence="8">Ribose transport system ATP-binding protein/rhamnose transport system ATP-binding protein</fullName>
    </submittedName>
</protein>
<feature type="domain" description="ABC transporter" evidence="7">
    <location>
        <begin position="14"/>
        <end position="250"/>
    </location>
</feature>
<keyword evidence="3" id="KW-0762">Sugar transport</keyword>
<accession>A0ABU0J065</accession>
<organism evidence="8 9">
    <name type="scientific">Labrys wisconsinensis</name>
    <dbReference type="NCBI Taxonomy" id="425677"/>
    <lineage>
        <taxon>Bacteria</taxon>
        <taxon>Pseudomonadati</taxon>
        <taxon>Pseudomonadota</taxon>
        <taxon>Alphaproteobacteria</taxon>
        <taxon>Hyphomicrobiales</taxon>
        <taxon>Xanthobacteraceae</taxon>
        <taxon>Labrys</taxon>
    </lineage>
</organism>
<dbReference type="SMART" id="SM00382">
    <property type="entry name" value="AAA"/>
    <property type="match status" value="2"/>
</dbReference>
<dbReference type="PANTHER" id="PTHR43790:SF9">
    <property type="entry name" value="GALACTOFURANOSE TRANSPORTER ATP-BINDING PROTEIN YTFR"/>
    <property type="match status" value="1"/>
</dbReference>
<keyword evidence="2" id="KW-0813">Transport</keyword>
<keyword evidence="6 8" id="KW-0067">ATP-binding</keyword>
<dbReference type="RefSeq" id="WP_307267610.1">
    <property type="nucleotide sequence ID" value="NZ_JAUSVX010000001.1"/>
</dbReference>
<dbReference type="InterPro" id="IPR027417">
    <property type="entry name" value="P-loop_NTPase"/>
</dbReference>
<evidence type="ECO:0000313" key="9">
    <source>
        <dbReference type="Proteomes" id="UP001242480"/>
    </source>
</evidence>
<dbReference type="CDD" id="cd03215">
    <property type="entry name" value="ABC_Carb_Monos_II"/>
    <property type="match status" value="1"/>
</dbReference>
<evidence type="ECO:0000256" key="6">
    <source>
        <dbReference type="ARBA" id="ARBA00022840"/>
    </source>
</evidence>
<evidence type="ECO:0000259" key="7">
    <source>
        <dbReference type="PROSITE" id="PS50893"/>
    </source>
</evidence>
<dbReference type="InterPro" id="IPR050107">
    <property type="entry name" value="ABC_carbohydrate_import_ATPase"/>
</dbReference>
<sequence>MSSSPPPEDGAPLLTATGVFKTFDRTRALAGAAFELAAGEVHGLLGANGAGKSTLSKVIAGHVAPDEGEVVYRGRPVRLRSTRDALDIGIAIVMQETSLVPDLSVAENIFLPELGQKGRLSYAGLHRRGEELLAALGQEGVLPLDMEVRRLSAAQRQLVEIAKALGVRARLIIFDEPTASLSPGEVDRLFAIMTRLRANGSGLVFVSHRLEEVFEITDRVTVMREGRTVLASCPTASLGQAELIRHMVGQDVGNIYAPRAAQETSAAPVAFEVANLAAPPAVRDVSFSVRAGEILGLGGLVGAGRSETVEAVFGLRPRRAGTIRLAGKPIDPRRPAQAVKAGIGFVAEDRRQQSIVPDLSVKENLLLAHLGAHRGFGLGYRSREADVDALMKSLGLPADRLLDANMLAFSGGMQQKIIIARWLLLEPKVLILDEPTKGVDIGTRSSIYGLLRDIAARGVAVVLVSSDFEELLGLSDRIVVISDGQSIADLPAALLDEEKLTLLAAPRTSMARNTAVLRSLTGEAGGAGFWALIDGDRLICLNLVVADRAADPGFAAGEARAFADTGIGTALSRCGPGFATEPGFVAEPTGERSTMLVPLRNSRGHDLGWVGLTLPKGAPTPAPEAVRRQVETLATTL</sequence>
<dbReference type="EMBL" id="JAUSVX010000001">
    <property type="protein sequence ID" value="MDQ0467664.1"/>
    <property type="molecule type" value="Genomic_DNA"/>
</dbReference>
<dbReference type="Pfam" id="PF00005">
    <property type="entry name" value="ABC_tran"/>
    <property type="match status" value="2"/>
</dbReference>
<dbReference type="PROSITE" id="PS00211">
    <property type="entry name" value="ABC_TRANSPORTER_1"/>
    <property type="match status" value="1"/>
</dbReference>
<dbReference type="SUPFAM" id="SSF52540">
    <property type="entry name" value="P-loop containing nucleoside triphosphate hydrolases"/>
    <property type="match status" value="2"/>
</dbReference>
<comment type="caution">
    <text evidence="8">The sequence shown here is derived from an EMBL/GenBank/DDBJ whole genome shotgun (WGS) entry which is preliminary data.</text>
</comment>
<dbReference type="CDD" id="cd03216">
    <property type="entry name" value="ABC_Carb_Monos_I"/>
    <property type="match status" value="1"/>
</dbReference>
<keyword evidence="5" id="KW-0547">Nucleotide-binding</keyword>
<evidence type="ECO:0000256" key="3">
    <source>
        <dbReference type="ARBA" id="ARBA00022597"/>
    </source>
</evidence>
<dbReference type="GO" id="GO:0005524">
    <property type="term" value="F:ATP binding"/>
    <property type="evidence" value="ECO:0007669"/>
    <property type="project" value="UniProtKB-KW"/>
</dbReference>